<dbReference type="Proteomes" id="UP000559027">
    <property type="component" value="Unassembled WGS sequence"/>
</dbReference>
<name>A0A8H5G229_9AGAR</name>
<keyword evidence="2" id="KW-0274">FAD</keyword>
<organism evidence="4 5">
    <name type="scientific">Leucocoprinus leucothites</name>
    <dbReference type="NCBI Taxonomy" id="201217"/>
    <lineage>
        <taxon>Eukaryota</taxon>
        <taxon>Fungi</taxon>
        <taxon>Dikarya</taxon>
        <taxon>Basidiomycota</taxon>
        <taxon>Agaricomycotina</taxon>
        <taxon>Agaricomycetes</taxon>
        <taxon>Agaricomycetidae</taxon>
        <taxon>Agaricales</taxon>
        <taxon>Agaricineae</taxon>
        <taxon>Agaricaceae</taxon>
        <taxon>Leucocoprinus</taxon>
    </lineage>
</organism>
<dbReference type="EMBL" id="JAACJO010000006">
    <property type="protein sequence ID" value="KAF5356908.1"/>
    <property type="molecule type" value="Genomic_DNA"/>
</dbReference>
<dbReference type="InterPro" id="IPR036188">
    <property type="entry name" value="FAD/NAD-bd_sf"/>
</dbReference>
<dbReference type="AlphaFoldDB" id="A0A8H5G229"/>
<dbReference type="Pfam" id="PF00743">
    <property type="entry name" value="FMO-like"/>
    <property type="match status" value="2"/>
</dbReference>
<sequence>MVHIAEGLPFRWFSNFCIDKRVLLSPERTHITPQHEGVKSGFTFETSTQWGQGYVQLLQDSSGNWKAFTVYMVASDIKGQEESGRELGIYGGHTVPWPTVLGARRKQAEESPHALIRHVGVMVAARFKQMNIPTLVLEAQPRLGDVWRNRYESLLLHTPRVHDHFLYHRYPQNWPLHTPKDKLANWIEYYADAQDLTVWTSSRPAEDSHPTYDDVTKRWTIVVERAGERVTLHPGHIVCCIGILGPKIIPHIKNSERFKGTVIHGGDYKTPEPYKNKRVVVVGAGNTAGDICIDLSSCADSITLVQRSKSTLVPAEVLRKFLTQLWPDDGSIPTEISDFLAASTPLNLIRSFTKPIKAGDSGESGEYAALYKGLREKGMIVDDGDGGKTVPFQVLEKFGVLDVGCANLIISGRVGVKHGVEVAELKEESVVFTDGSEIPADAVIFATGYRSIHENLVRIFGEETVQRTSPIWGLDAEGELRNVYRQTGHPGLWYGAGGFQVARYGSKQLAMLLKAQDLGLTEL</sequence>
<keyword evidence="1" id="KW-0285">Flavoprotein</keyword>
<dbReference type="PANTHER" id="PTHR43539">
    <property type="entry name" value="FLAVIN-BINDING MONOOXYGENASE-LIKE PROTEIN (AFU_ORTHOLOGUE AFUA_4G09220)"/>
    <property type="match status" value="1"/>
</dbReference>
<evidence type="ECO:0000313" key="4">
    <source>
        <dbReference type="EMBL" id="KAF5356908.1"/>
    </source>
</evidence>
<dbReference type="GO" id="GO:0050661">
    <property type="term" value="F:NADP binding"/>
    <property type="evidence" value="ECO:0007669"/>
    <property type="project" value="InterPro"/>
</dbReference>
<dbReference type="GO" id="GO:0050660">
    <property type="term" value="F:flavin adenine dinucleotide binding"/>
    <property type="evidence" value="ECO:0007669"/>
    <property type="project" value="InterPro"/>
</dbReference>
<proteinExistence type="predicted"/>
<gene>
    <name evidence="4" type="ORF">D9756_006870</name>
</gene>
<comment type="caution">
    <text evidence="4">The sequence shown here is derived from an EMBL/GenBank/DDBJ whole genome shotgun (WGS) entry which is preliminary data.</text>
</comment>
<evidence type="ECO:0000313" key="5">
    <source>
        <dbReference type="Proteomes" id="UP000559027"/>
    </source>
</evidence>
<dbReference type="PANTHER" id="PTHR43539:SF68">
    <property type="entry name" value="FLAVIN-BINDING MONOOXYGENASE-LIKE PROTEIN (AFU_ORTHOLOGUE AFUA_4G09220)"/>
    <property type="match status" value="1"/>
</dbReference>
<protein>
    <recommendedName>
        <fullName evidence="6">FAD/NAD(P)-binding domain-containing protein</fullName>
    </recommendedName>
</protein>
<evidence type="ECO:0000256" key="1">
    <source>
        <dbReference type="ARBA" id="ARBA00022630"/>
    </source>
</evidence>
<dbReference type="InterPro" id="IPR050982">
    <property type="entry name" value="Auxin_biosynth/cation_transpt"/>
</dbReference>
<evidence type="ECO:0000256" key="2">
    <source>
        <dbReference type="ARBA" id="ARBA00022827"/>
    </source>
</evidence>
<dbReference type="GO" id="GO:0004499">
    <property type="term" value="F:N,N-dimethylaniline monooxygenase activity"/>
    <property type="evidence" value="ECO:0007669"/>
    <property type="project" value="InterPro"/>
</dbReference>
<evidence type="ECO:0000256" key="3">
    <source>
        <dbReference type="ARBA" id="ARBA00023002"/>
    </source>
</evidence>
<evidence type="ECO:0008006" key="6">
    <source>
        <dbReference type="Google" id="ProtNLM"/>
    </source>
</evidence>
<reference evidence="4 5" key="1">
    <citation type="journal article" date="2020" name="ISME J.">
        <title>Uncovering the hidden diversity of litter-decomposition mechanisms in mushroom-forming fungi.</title>
        <authorList>
            <person name="Floudas D."/>
            <person name="Bentzer J."/>
            <person name="Ahren D."/>
            <person name="Johansson T."/>
            <person name="Persson P."/>
            <person name="Tunlid A."/>
        </authorList>
    </citation>
    <scope>NUCLEOTIDE SEQUENCE [LARGE SCALE GENOMIC DNA]</scope>
    <source>
        <strain evidence="4 5">CBS 146.42</strain>
    </source>
</reference>
<keyword evidence="5" id="KW-1185">Reference proteome</keyword>
<accession>A0A8H5G229</accession>
<dbReference type="InterPro" id="IPR020946">
    <property type="entry name" value="Flavin_mOase-like"/>
</dbReference>
<dbReference type="SUPFAM" id="SSF51905">
    <property type="entry name" value="FAD/NAD(P)-binding domain"/>
    <property type="match status" value="1"/>
</dbReference>
<dbReference type="Gene3D" id="3.50.50.60">
    <property type="entry name" value="FAD/NAD(P)-binding domain"/>
    <property type="match status" value="2"/>
</dbReference>
<keyword evidence="3" id="KW-0560">Oxidoreductase</keyword>
<dbReference type="OrthoDB" id="74360at2759"/>